<evidence type="ECO:0000313" key="2">
    <source>
        <dbReference type="EMBL" id="ONG58656.1"/>
    </source>
</evidence>
<evidence type="ECO:0000313" key="3">
    <source>
        <dbReference type="Proteomes" id="UP000188879"/>
    </source>
</evidence>
<comment type="caution">
    <text evidence="2">The sequence shown here is derived from an EMBL/GenBank/DDBJ whole genome shotgun (WGS) entry which is preliminary data.</text>
</comment>
<sequence length="107" mass="11304">MTLLGLALAYAGFLALSLAMERHHEQVFAVRRIPVLRARLCFWGGWALLALSLLPPVAAFGWGLGLVVWTGLLTASAMPLALLLCYAPRVALCLGAAPLPAGLLALL</sequence>
<reference evidence="2 3" key="1">
    <citation type="submission" date="2016-10" db="EMBL/GenBank/DDBJ databases">
        <title>Draft Genome sequence of Roseomonas sp. strain M3.</title>
        <authorList>
            <person name="Subhash Y."/>
            <person name="Lee S."/>
        </authorList>
    </citation>
    <scope>NUCLEOTIDE SEQUENCE [LARGE SCALE GENOMIC DNA]</scope>
    <source>
        <strain evidence="2 3">M3</strain>
    </source>
</reference>
<proteinExistence type="predicted"/>
<keyword evidence="1" id="KW-0472">Membrane</keyword>
<keyword evidence="1" id="KW-0812">Transmembrane</keyword>
<name>A0A1V2H787_9PROT</name>
<evidence type="ECO:0000256" key="1">
    <source>
        <dbReference type="SAM" id="Phobius"/>
    </source>
</evidence>
<feature type="transmembrane region" description="Helical" evidence="1">
    <location>
        <begin position="43"/>
        <end position="69"/>
    </location>
</feature>
<dbReference type="RefSeq" id="WP_076955787.1">
    <property type="nucleotide sequence ID" value="NZ_MLCO01000016.1"/>
</dbReference>
<dbReference type="Proteomes" id="UP000188879">
    <property type="component" value="Unassembled WGS sequence"/>
</dbReference>
<dbReference type="EMBL" id="MLCO01000016">
    <property type="protein sequence ID" value="ONG58656.1"/>
    <property type="molecule type" value="Genomic_DNA"/>
</dbReference>
<keyword evidence="1" id="KW-1133">Transmembrane helix</keyword>
<protein>
    <submittedName>
        <fullName evidence="2">Tat pathway signal protein</fullName>
    </submittedName>
</protein>
<dbReference type="Pfam" id="PF11804">
    <property type="entry name" value="DUF3325"/>
    <property type="match status" value="1"/>
</dbReference>
<keyword evidence="3" id="KW-1185">Reference proteome</keyword>
<organism evidence="2 3">
    <name type="scientific">Teichococcus deserti</name>
    <dbReference type="NCBI Taxonomy" id="1817963"/>
    <lineage>
        <taxon>Bacteria</taxon>
        <taxon>Pseudomonadati</taxon>
        <taxon>Pseudomonadota</taxon>
        <taxon>Alphaproteobacteria</taxon>
        <taxon>Acetobacterales</taxon>
        <taxon>Roseomonadaceae</taxon>
        <taxon>Roseomonas</taxon>
    </lineage>
</organism>
<gene>
    <name evidence="2" type="ORF">BKE38_02420</name>
</gene>
<accession>A0A1V2H787</accession>
<dbReference type="InterPro" id="IPR021762">
    <property type="entry name" value="DUF3325"/>
</dbReference>
<dbReference type="AlphaFoldDB" id="A0A1V2H787"/>